<dbReference type="Pfam" id="PF00005">
    <property type="entry name" value="ABC_tran"/>
    <property type="match status" value="1"/>
</dbReference>
<dbReference type="PANTHER" id="PTHR43394">
    <property type="entry name" value="ATP-DEPENDENT PERMEASE MDL1, MITOCHONDRIAL"/>
    <property type="match status" value="1"/>
</dbReference>
<evidence type="ECO:0000256" key="3">
    <source>
        <dbReference type="ARBA" id="ARBA00022475"/>
    </source>
</evidence>
<comment type="caution">
    <text evidence="12">The sequence shown here is derived from an EMBL/GenBank/DDBJ whole genome shotgun (WGS) entry which is preliminary data.</text>
</comment>
<dbReference type="InterPro" id="IPR011527">
    <property type="entry name" value="ABC1_TM_dom"/>
</dbReference>
<keyword evidence="8 9" id="KW-0472">Membrane</keyword>
<dbReference type="CDD" id="cd18547">
    <property type="entry name" value="ABC_6TM_Tm288_like"/>
    <property type="match status" value="1"/>
</dbReference>
<keyword evidence="2" id="KW-0813">Transport</keyword>
<keyword evidence="4 9" id="KW-0812">Transmembrane</keyword>
<accession>A0A917PQD2</accession>
<sequence>MSLKVTKKLLAKYQKENSTRSHSTMGSQAFGQTLKRLAGYLGPYKTGLVIVVVTAAASTLFAILAPAILGRAITELFQGVNGETIDFSKILKILILLGVLYLLSGFFTYIQEYIMTGISQKVVYVLRKAINDKLARLPICYFDDMNHGDILSRAVNDLEKVSNTLRQSLTQFITSSITMIGVSIMMIAISPLLTIAAFVILPLSILISKMVIAKSQIYFKGQQKSLGELNGYVEEMYDGHEIVKAFGQEQQTISHFEKLNNKLYRHGWRAQFISSIIMPVIRFINNIVYVLISVLGSIFVIQRILNIGEVQAFVMYIRLFSQPITRAANISNIIQSTAAAAARVFEILDEQEETPSIINQELQNPDGHVSFEHVMFGYDQGHPIMEDVSFDIKPGQTAAIVGSTGAGKTTLLHLLLRFYEANSGRITIDGLPVDDFNRNELRRMFGLVLQDTWLFHGTIRENIAYGREHVTEEEIVYAAKAANCDHFIRTLSDGYDTMLNESVSNISQGQKQLLTIARAIICNPSILVLDEATSNVDVRTEHSIQHALKRLMRGRTSFIIAHRLSTIRNADTILVMDQGEVVEQGSHETLLERGGFYAELYASQSSDGAIHHKNAGGALS</sequence>
<keyword evidence="13" id="KW-1185">Reference proteome</keyword>
<dbReference type="PROSITE" id="PS50893">
    <property type="entry name" value="ABC_TRANSPORTER_2"/>
    <property type="match status" value="1"/>
</dbReference>
<dbReference type="GO" id="GO:0005524">
    <property type="term" value="F:ATP binding"/>
    <property type="evidence" value="ECO:0007669"/>
    <property type="project" value="UniProtKB-KW"/>
</dbReference>
<dbReference type="GO" id="GO:0016887">
    <property type="term" value="F:ATP hydrolysis activity"/>
    <property type="evidence" value="ECO:0007669"/>
    <property type="project" value="InterPro"/>
</dbReference>
<comment type="subcellular location">
    <subcellularLocation>
        <location evidence="1">Cell membrane</location>
        <topology evidence="1">Multi-pass membrane protein</topology>
    </subcellularLocation>
</comment>
<feature type="domain" description="ABC transporter" evidence="10">
    <location>
        <begin position="369"/>
        <end position="603"/>
    </location>
</feature>
<keyword evidence="6" id="KW-0067">ATP-binding</keyword>
<dbReference type="GO" id="GO:0005886">
    <property type="term" value="C:plasma membrane"/>
    <property type="evidence" value="ECO:0007669"/>
    <property type="project" value="UniProtKB-SubCell"/>
</dbReference>
<dbReference type="RefSeq" id="WP_188631791.1">
    <property type="nucleotide sequence ID" value="NZ_BMNQ01000006.1"/>
</dbReference>
<reference evidence="12" key="1">
    <citation type="journal article" date="2014" name="Int. J. Syst. Evol. Microbiol.">
        <title>Complete genome sequence of Corynebacterium casei LMG S-19264T (=DSM 44701T), isolated from a smear-ripened cheese.</title>
        <authorList>
            <consortium name="US DOE Joint Genome Institute (JGI-PGF)"/>
            <person name="Walter F."/>
            <person name="Albersmeier A."/>
            <person name="Kalinowski J."/>
            <person name="Ruckert C."/>
        </authorList>
    </citation>
    <scope>NUCLEOTIDE SEQUENCE</scope>
    <source>
        <strain evidence="12">JCM 12580</strain>
    </source>
</reference>
<dbReference type="AlphaFoldDB" id="A0A917PQD2"/>
<keyword evidence="3" id="KW-1003">Cell membrane</keyword>
<dbReference type="Proteomes" id="UP000658382">
    <property type="component" value="Unassembled WGS sequence"/>
</dbReference>
<dbReference type="FunFam" id="1.20.1560.10:FF:000011">
    <property type="entry name" value="Multidrug ABC transporter ATP-binding protein"/>
    <property type="match status" value="1"/>
</dbReference>
<evidence type="ECO:0000256" key="8">
    <source>
        <dbReference type="ARBA" id="ARBA00023136"/>
    </source>
</evidence>
<dbReference type="PROSITE" id="PS50929">
    <property type="entry name" value="ABC_TM1F"/>
    <property type="match status" value="1"/>
</dbReference>
<evidence type="ECO:0000256" key="1">
    <source>
        <dbReference type="ARBA" id="ARBA00004651"/>
    </source>
</evidence>
<keyword evidence="5" id="KW-0547">Nucleotide-binding</keyword>
<name>A0A917PQD2_9BACI</name>
<dbReference type="Gene3D" id="3.40.50.300">
    <property type="entry name" value="P-loop containing nucleotide triphosphate hydrolases"/>
    <property type="match status" value="1"/>
</dbReference>
<dbReference type="SUPFAM" id="SSF90123">
    <property type="entry name" value="ABC transporter transmembrane region"/>
    <property type="match status" value="1"/>
</dbReference>
<dbReference type="PROSITE" id="PS00211">
    <property type="entry name" value="ABC_TRANSPORTER_1"/>
    <property type="match status" value="1"/>
</dbReference>
<dbReference type="GO" id="GO:0015421">
    <property type="term" value="F:ABC-type oligopeptide transporter activity"/>
    <property type="evidence" value="ECO:0007669"/>
    <property type="project" value="TreeGrafter"/>
</dbReference>
<dbReference type="CDD" id="cd03254">
    <property type="entry name" value="ABCC_Glucan_exporter_like"/>
    <property type="match status" value="1"/>
</dbReference>
<dbReference type="SMART" id="SM00382">
    <property type="entry name" value="AAA"/>
    <property type="match status" value="1"/>
</dbReference>
<dbReference type="Pfam" id="PF00664">
    <property type="entry name" value="ABC_membrane"/>
    <property type="match status" value="1"/>
</dbReference>
<evidence type="ECO:0000313" key="13">
    <source>
        <dbReference type="Proteomes" id="UP000658382"/>
    </source>
</evidence>
<dbReference type="InterPro" id="IPR039421">
    <property type="entry name" value="Type_1_exporter"/>
</dbReference>
<dbReference type="SUPFAM" id="SSF52540">
    <property type="entry name" value="P-loop containing nucleoside triphosphate hydrolases"/>
    <property type="match status" value="1"/>
</dbReference>
<evidence type="ECO:0000256" key="6">
    <source>
        <dbReference type="ARBA" id="ARBA00022840"/>
    </source>
</evidence>
<evidence type="ECO:0000256" key="4">
    <source>
        <dbReference type="ARBA" id="ARBA00022692"/>
    </source>
</evidence>
<keyword evidence="7 9" id="KW-1133">Transmembrane helix</keyword>
<dbReference type="InterPro" id="IPR027417">
    <property type="entry name" value="P-loop_NTPase"/>
</dbReference>
<evidence type="ECO:0000256" key="9">
    <source>
        <dbReference type="SAM" id="Phobius"/>
    </source>
</evidence>
<protein>
    <submittedName>
        <fullName evidence="12">ABC transporter</fullName>
    </submittedName>
</protein>
<evidence type="ECO:0000259" key="10">
    <source>
        <dbReference type="PROSITE" id="PS50893"/>
    </source>
</evidence>
<dbReference type="InterPro" id="IPR003439">
    <property type="entry name" value="ABC_transporter-like_ATP-bd"/>
</dbReference>
<dbReference type="InterPro" id="IPR036640">
    <property type="entry name" value="ABC1_TM_sf"/>
</dbReference>
<proteinExistence type="predicted"/>
<evidence type="ECO:0000256" key="5">
    <source>
        <dbReference type="ARBA" id="ARBA00022741"/>
    </source>
</evidence>
<feature type="domain" description="ABC transmembrane type-1" evidence="11">
    <location>
        <begin position="49"/>
        <end position="336"/>
    </location>
</feature>
<gene>
    <name evidence="12" type="ORF">GCM10007063_08050</name>
</gene>
<dbReference type="FunFam" id="3.40.50.300:FF:000287">
    <property type="entry name" value="Multidrug ABC transporter ATP-binding protein"/>
    <property type="match status" value="1"/>
</dbReference>
<evidence type="ECO:0000259" key="11">
    <source>
        <dbReference type="PROSITE" id="PS50929"/>
    </source>
</evidence>
<reference evidence="12" key="2">
    <citation type="submission" date="2020-09" db="EMBL/GenBank/DDBJ databases">
        <authorList>
            <person name="Sun Q."/>
            <person name="Ohkuma M."/>
        </authorList>
    </citation>
    <scope>NUCLEOTIDE SEQUENCE</scope>
    <source>
        <strain evidence="12">JCM 12580</strain>
    </source>
</reference>
<evidence type="ECO:0000256" key="7">
    <source>
        <dbReference type="ARBA" id="ARBA00022989"/>
    </source>
</evidence>
<dbReference type="Gene3D" id="1.20.1560.10">
    <property type="entry name" value="ABC transporter type 1, transmembrane domain"/>
    <property type="match status" value="1"/>
</dbReference>
<feature type="transmembrane region" description="Helical" evidence="9">
    <location>
        <begin position="46"/>
        <end position="70"/>
    </location>
</feature>
<evidence type="ECO:0000313" key="12">
    <source>
        <dbReference type="EMBL" id="GGJ87975.1"/>
    </source>
</evidence>
<dbReference type="InterPro" id="IPR003593">
    <property type="entry name" value="AAA+_ATPase"/>
</dbReference>
<feature type="transmembrane region" description="Helical" evidence="9">
    <location>
        <begin position="283"/>
        <end position="305"/>
    </location>
</feature>
<feature type="transmembrane region" description="Helical" evidence="9">
    <location>
        <begin position="90"/>
        <end position="110"/>
    </location>
</feature>
<dbReference type="InterPro" id="IPR017871">
    <property type="entry name" value="ABC_transporter-like_CS"/>
</dbReference>
<organism evidence="12 13">
    <name type="scientific">Lentibacillus kapialis</name>
    <dbReference type="NCBI Taxonomy" id="340214"/>
    <lineage>
        <taxon>Bacteria</taxon>
        <taxon>Bacillati</taxon>
        <taxon>Bacillota</taxon>
        <taxon>Bacilli</taxon>
        <taxon>Bacillales</taxon>
        <taxon>Bacillaceae</taxon>
        <taxon>Lentibacillus</taxon>
    </lineage>
</organism>
<dbReference type="EMBL" id="BMNQ01000006">
    <property type="protein sequence ID" value="GGJ87975.1"/>
    <property type="molecule type" value="Genomic_DNA"/>
</dbReference>
<dbReference type="PANTHER" id="PTHR43394:SF1">
    <property type="entry name" value="ATP-BINDING CASSETTE SUB-FAMILY B MEMBER 10, MITOCHONDRIAL"/>
    <property type="match status" value="1"/>
</dbReference>
<evidence type="ECO:0000256" key="2">
    <source>
        <dbReference type="ARBA" id="ARBA00022448"/>
    </source>
</evidence>
<feature type="transmembrane region" description="Helical" evidence="9">
    <location>
        <begin position="195"/>
        <end position="212"/>
    </location>
</feature>